<organism evidence="1 2">
    <name type="scientific">Ligilactobacillus ruminis ATCC 25644</name>
    <dbReference type="NCBI Taxonomy" id="525362"/>
    <lineage>
        <taxon>Bacteria</taxon>
        <taxon>Bacillati</taxon>
        <taxon>Bacillota</taxon>
        <taxon>Bacilli</taxon>
        <taxon>Lactobacillales</taxon>
        <taxon>Lactobacillaceae</taxon>
        <taxon>Ligilactobacillus</taxon>
    </lineage>
</organism>
<gene>
    <name evidence="1" type="ORF">HMPREF0542_10729</name>
</gene>
<evidence type="ECO:0000313" key="2">
    <source>
        <dbReference type="Proteomes" id="UP000004099"/>
    </source>
</evidence>
<dbReference type="Proteomes" id="UP000004099">
    <property type="component" value="Unassembled WGS sequence"/>
</dbReference>
<sequence>MLKCNKKRVFYMKVRKKPIVVNAEQATKKGSIETFEGTMYYHKGDYIVTGIQGERYPVKKEIFEKTYEILDD</sequence>
<proteinExistence type="predicted"/>
<accession>E7FPA2</accession>
<protein>
    <submittedName>
        <fullName evidence="1">Uncharacterized protein</fullName>
    </submittedName>
</protein>
<reference evidence="1 2" key="1">
    <citation type="submission" date="2011-01" db="EMBL/GenBank/DDBJ databases">
        <authorList>
            <person name="Muzny D."/>
            <person name="Qin X."/>
            <person name="Buhay C."/>
            <person name="Dugan-Rocha S."/>
            <person name="Ding Y."/>
            <person name="Chen G."/>
            <person name="Hawes A."/>
            <person name="Holder M."/>
            <person name="Jhangiani S."/>
            <person name="Johnson A."/>
            <person name="Khan Z."/>
            <person name="Li Z."/>
            <person name="Liu W."/>
            <person name="Liu X."/>
            <person name="Perez L."/>
            <person name="Shen H."/>
            <person name="Wang Q."/>
            <person name="Watt J."/>
            <person name="Xi L."/>
            <person name="Xin Y."/>
            <person name="Zhou J."/>
            <person name="Deng J."/>
            <person name="Jiang H."/>
            <person name="Liu Y."/>
            <person name="Qu J."/>
            <person name="Song X.-Z."/>
            <person name="Zhang L."/>
            <person name="Villasana D."/>
            <person name="Johnson A."/>
            <person name="Liu J."/>
            <person name="Liyanage D."/>
            <person name="Lorensuhewa L."/>
            <person name="Robinson T."/>
            <person name="Song A."/>
            <person name="Song B.-B."/>
            <person name="Dinh H."/>
            <person name="Thornton R."/>
            <person name="Coyle M."/>
            <person name="Francisco L."/>
            <person name="Jackson L."/>
            <person name="Javaid M."/>
            <person name="Korchina V."/>
            <person name="Kovar C."/>
            <person name="Mata R."/>
            <person name="Mathew T."/>
            <person name="Ngo R."/>
            <person name="Nguyen L."/>
            <person name="Nguyen N."/>
            <person name="Okwuonu G."/>
            <person name="Ongeri F."/>
            <person name="Pham C."/>
            <person name="Simmons D."/>
            <person name="Wilczek-Boney K."/>
            <person name="Hale W."/>
            <person name="Jakkamsetti A."/>
            <person name="Pham P."/>
            <person name="Ruth R."/>
            <person name="San Lucas F."/>
            <person name="Warren J."/>
            <person name="Zhang J."/>
            <person name="Zhao Z."/>
            <person name="Zhou C."/>
            <person name="Zhu D."/>
            <person name="Lee S."/>
            <person name="Bess C."/>
            <person name="Blankenburg K."/>
            <person name="Forbes L."/>
            <person name="Fu Q."/>
            <person name="Gubbala S."/>
            <person name="Hirani K."/>
            <person name="Jayaseelan J.C."/>
            <person name="Lara F."/>
            <person name="Munidasa M."/>
            <person name="Palculict T."/>
            <person name="Patil S."/>
            <person name="Pu L.-L."/>
            <person name="Saada N."/>
            <person name="Tang L."/>
            <person name="Weissenberger G."/>
            <person name="Zhu Y."/>
            <person name="Hemphill L."/>
            <person name="Shang Y."/>
            <person name="Youmans B."/>
            <person name="Ayvaz T."/>
            <person name="Ross M."/>
            <person name="Santibanez J."/>
            <person name="Aqrawi P."/>
            <person name="Gross S."/>
            <person name="Joshi V."/>
            <person name="Fowler G."/>
            <person name="Nazareth L."/>
            <person name="Reid J."/>
            <person name="Worley K."/>
            <person name="Petrosino J."/>
            <person name="Highlander S."/>
            <person name="Gibbs R."/>
        </authorList>
    </citation>
    <scope>NUCLEOTIDE SEQUENCE [LARGE SCALE GENOMIC DNA]</scope>
    <source>
        <strain evidence="1 2">ATCC 25644</strain>
    </source>
</reference>
<dbReference type="AlphaFoldDB" id="E7FPA2"/>
<dbReference type="PATRIC" id="fig|525362.12.peg.725"/>
<comment type="caution">
    <text evidence="1">The sequence shown here is derived from an EMBL/GenBank/DDBJ whole genome shotgun (WGS) entry which is preliminary data.</text>
</comment>
<evidence type="ECO:0000313" key="1">
    <source>
        <dbReference type="EMBL" id="EFZ35144.1"/>
    </source>
</evidence>
<dbReference type="HOGENOM" id="CLU_165422_2_0_9"/>
<dbReference type="EMBL" id="ACGS02000027">
    <property type="protein sequence ID" value="EFZ35144.1"/>
    <property type="molecule type" value="Genomic_DNA"/>
</dbReference>
<name>E7FPA2_9LACO</name>
<dbReference type="RefSeq" id="WP_003698214.1">
    <property type="nucleotide sequence ID" value="NZ_AFYE01000074.1"/>
</dbReference>